<dbReference type="Gene3D" id="1.10.443.10">
    <property type="entry name" value="Intergrase catalytic core"/>
    <property type="match status" value="1"/>
</dbReference>
<evidence type="ECO:0000259" key="4">
    <source>
        <dbReference type="PROSITE" id="PS51900"/>
    </source>
</evidence>
<dbReference type="Proteomes" id="UP001164761">
    <property type="component" value="Chromosome"/>
</dbReference>
<keyword evidence="1 3" id="KW-0238">DNA-binding</keyword>
<evidence type="ECO:0000256" key="2">
    <source>
        <dbReference type="ARBA" id="ARBA00023172"/>
    </source>
</evidence>
<dbReference type="SUPFAM" id="SSF56349">
    <property type="entry name" value="DNA breaking-rejoining enzymes"/>
    <property type="match status" value="1"/>
</dbReference>
<evidence type="ECO:0000256" key="3">
    <source>
        <dbReference type="PROSITE-ProRule" id="PRU01248"/>
    </source>
</evidence>
<dbReference type="PROSITE" id="PS51900">
    <property type="entry name" value="CB"/>
    <property type="match status" value="1"/>
</dbReference>
<feature type="domain" description="Core-binding (CB)" evidence="4">
    <location>
        <begin position="97"/>
        <end position="182"/>
    </location>
</feature>
<dbReference type="Gene3D" id="1.10.150.130">
    <property type="match status" value="1"/>
</dbReference>
<evidence type="ECO:0000313" key="6">
    <source>
        <dbReference type="Proteomes" id="UP001164761"/>
    </source>
</evidence>
<accession>A0ABY6Z9T4</accession>
<proteinExistence type="predicted"/>
<dbReference type="RefSeq" id="WP_268003499.1">
    <property type="nucleotide sequence ID" value="NZ_BSUT01000001.1"/>
</dbReference>
<dbReference type="InterPro" id="IPR002104">
    <property type="entry name" value="Integrase_catalytic"/>
</dbReference>
<reference evidence="5" key="1">
    <citation type="submission" date="2022-08" db="EMBL/GenBank/DDBJ databases">
        <title>Alicyclobacillus fastidiosus DSM 17978, complete genome.</title>
        <authorList>
            <person name="Wang Q."/>
            <person name="Cai R."/>
            <person name="Wang Z."/>
        </authorList>
    </citation>
    <scope>NUCLEOTIDE SEQUENCE</scope>
    <source>
        <strain evidence="5">DSM 17978</strain>
    </source>
</reference>
<dbReference type="InterPro" id="IPR013762">
    <property type="entry name" value="Integrase-like_cat_sf"/>
</dbReference>
<keyword evidence="2" id="KW-0233">DNA recombination</keyword>
<dbReference type="InterPro" id="IPR044068">
    <property type="entry name" value="CB"/>
</dbReference>
<evidence type="ECO:0000313" key="5">
    <source>
        <dbReference type="EMBL" id="WAH39602.1"/>
    </source>
</evidence>
<protein>
    <submittedName>
        <fullName evidence="5">Tyrosine-type recombinase/integrase</fullName>
    </submittedName>
</protein>
<dbReference type="Pfam" id="PF00589">
    <property type="entry name" value="Phage_integrase"/>
    <property type="match status" value="1"/>
</dbReference>
<gene>
    <name evidence="5" type="ORF">NZD89_14340</name>
</gene>
<dbReference type="InterPro" id="IPR011010">
    <property type="entry name" value="DNA_brk_join_enz"/>
</dbReference>
<name>A0ABY6Z9T4_9BACL</name>
<dbReference type="InterPro" id="IPR010998">
    <property type="entry name" value="Integrase_recombinase_N"/>
</dbReference>
<keyword evidence="6" id="KW-1185">Reference proteome</keyword>
<evidence type="ECO:0000256" key="1">
    <source>
        <dbReference type="ARBA" id="ARBA00023125"/>
    </source>
</evidence>
<organism evidence="5 6">
    <name type="scientific">Alicyclobacillus fastidiosus</name>
    <dbReference type="NCBI Taxonomy" id="392011"/>
    <lineage>
        <taxon>Bacteria</taxon>
        <taxon>Bacillati</taxon>
        <taxon>Bacillota</taxon>
        <taxon>Bacilli</taxon>
        <taxon>Bacillales</taxon>
        <taxon>Alicyclobacillaceae</taxon>
        <taxon>Alicyclobacillus</taxon>
    </lineage>
</organism>
<sequence length="593" mass="68339">MKTTTNVREKEVIRSEGANPMPLMLNISHSEATKLGRTPLDVEMMPTSQIMLNMKSGREPFPGAGFTLSDNEWDLSFRETRARTRTFSLLRFIGIQNWLNPYVKDFMMYNWMVRNLANSTLKQYLSGIDEFSRFLMAERPDVVQINSFDESVARGFTLWVENLDSTISTKRSRYIGIDQFSRWLRRNVDGLETFYFQPHYFPSPEPTYKTYLDRLEKVIPSEVRLQIMRAIKLEEHRLQGEMDKRFRTHKQQHKSALDKLLFCQILKIVMATGRRISNVINLGRDPLRPPGPGDADGVWVDYVEAKTRQGVQSVFVPAPMSDIVKEAVHTAQQITAELIALAEAADQNQLFLSSKHNIPRRMVYDNFIRWLNGKYHRPGSINKLERGFVHRYNITHNGEIYLIRSHNFRHTRSTLLRMGGAGYGTVKNDLLHRSADMTGVYIHAHEQVAKELKELRDNRELSGKAAPLIENKSVRLTGFSDQELSLWREQGLFVQPTIYGYCVLPQEQGVCPIGDPCWIGPKGDGCSYHLYGPAIKDPMEQDVKLIKDQREKLLQERPNSPLIGHYNAIIKRYEGILEEAINNKGRDNSNHVK</sequence>
<dbReference type="EMBL" id="CP104067">
    <property type="protein sequence ID" value="WAH39602.1"/>
    <property type="molecule type" value="Genomic_DNA"/>
</dbReference>